<evidence type="ECO:0000256" key="4">
    <source>
        <dbReference type="ARBA" id="ARBA00023242"/>
    </source>
</evidence>
<evidence type="ECO:0000259" key="5">
    <source>
        <dbReference type="PROSITE" id="PS50888"/>
    </source>
</evidence>
<dbReference type="GO" id="GO:0001227">
    <property type="term" value="F:DNA-binding transcription repressor activity, RNA polymerase II-specific"/>
    <property type="evidence" value="ECO:0007669"/>
    <property type="project" value="UniProtKB-ARBA"/>
</dbReference>
<reference evidence="6 7" key="2">
    <citation type="journal article" date="2023" name="Mol. Biol. Evol.">
        <title>Genomics of Secondarily Temperate Adaptation in the Only Non-Antarctic Icefish.</title>
        <authorList>
            <person name="Rivera-Colon A.G."/>
            <person name="Rayamajhi N."/>
            <person name="Minhas B.F."/>
            <person name="Madrigal G."/>
            <person name="Bilyk K.T."/>
            <person name="Yoon V."/>
            <person name="Hune M."/>
            <person name="Gregory S."/>
            <person name="Cheng C.H.C."/>
            <person name="Catchen J.M."/>
        </authorList>
    </citation>
    <scope>NUCLEOTIDE SEQUENCE [LARGE SCALE GENOMIC DNA]</scope>
    <source>
        <strain evidence="6">JMC-PN-2008</strain>
    </source>
</reference>
<keyword evidence="3" id="KW-0804">Transcription</keyword>
<dbReference type="FunFam" id="4.10.280.10:FF:000038">
    <property type="entry name" value="achaete-scute homolog 3"/>
    <property type="match status" value="1"/>
</dbReference>
<dbReference type="GO" id="GO:0005667">
    <property type="term" value="C:transcription regulator complex"/>
    <property type="evidence" value="ECO:0007669"/>
    <property type="project" value="UniProtKB-ARBA"/>
</dbReference>
<evidence type="ECO:0000256" key="2">
    <source>
        <dbReference type="ARBA" id="ARBA00023125"/>
    </source>
</evidence>
<accession>A0AAN8AUR8</accession>
<dbReference type="PROSITE" id="PS50888">
    <property type="entry name" value="BHLH"/>
    <property type="match status" value="1"/>
</dbReference>
<protein>
    <recommendedName>
        <fullName evidence="5">BHLH domain-containing protein</fullName>
    </recommendedName>
</protein>
<dbReference type="InterPro" id="IPR011598">
    <property type="entry name" value="bHLH_dom"/>
</dbReference>
<dbReference type="GO" id="GO:0000977">
    <property type="term" value="F:RNA polymerase II transcription regulatory region sequence-specific DNA binding"/>
    <property type="evidence" value="ECO:0007669"/>
    <property type="project" value="TreeGrafter"/>
</dbReference>
<dbReference type="PANTHER" id="PTHR23349">
    <property type="entry name" value="BASIC HELIX-LOOP-HELIX TRANSCRIPTION FACTOR, TWIST"/>
    <property type="match status" value="1"/>
</dbReference>
<gene>
    <name evidence="6" type="ORF">PBY51_013814</name>
</gene>
<organism evidence="6 7">
    <name type="scientific">Eleginops maclovinus</name>
    <name type="common">Patagonian blennie</name>
    <name type="synonym">Eleginus maclovinus</name>
    <dbReference type="NCBI Taxonomy" id="56733"/>
    <lineage>
        <taxon>Eukaryota</taxon>
        <taxon>Metazoa</taxon>
        <taxon>Chordata</taxon>
        <taxon>Craniata</taxon>
        <taxon>Vertebrata</taxon>
        <taxon>Euteleostomi</taxon>
        <taxon>Actinopterygii</taxon>
        <taxon>Neopterygii</taxon>
        <taxon>Teleostei</taxon>
        <taxon>Neoteleostei</taxon>
        <taxon>Acanthomorphata</taxon>
        <taxon>Eupercaria</taxon>
        <taxon>Perciformes</taxon>
        <taxon>Notothenioidei</taxon>
        <taxon>Eleginopidae</taxon>
        <taxon>Eleginops</taxon>
    </lineage>
</organism>
<dbReference type="GO" id="GO:0046983">
    <property type="term" value="F:protein dimerization activity"/>
    <property type="evidence" value="ECO:0007669"/>
    <property type="project" value="InterPro"/>
</dbReference>
<comment type="caution">
    <text evidence="6">The sequence shown here is derived from an EMBL/GenBank/DDBJ whole genome shotgun (WGS) entry which is preliminary data.</text>
</comment>
<dbReference type="AlphaFoldDB" id="A0AAN8AUR8"/>
<dbReference type="GO" id="GO:0048513">
    <property type="term" value="P:animal organ development"/>
    <property type="evidence" value="ECO:0007669"/>
    <property type="project" value="UniProtKB-ARBA"/>
</dbReference>
<keyword evidence="4" id="KW-0539">Nucleus</keyword>
<dbReference type="Pfam" id="PF00010">
    <property type="entry name" value="HLH"/>
    <property type="match status" value="1"/>
</dbReference>
<dbReference type="InterPro" id="IPR050283">
    <property type="entry name" value="E-box_TF_Regulators"/>
</dbReference>
<dbReference type="EMBL" id="JAUZQC010000004">
    <property type="protein sequence ID" value="KAK5873178.1"/>
    <property type="molecule type" value="Genomic_DNA"/>
</dbReference>
<keyword evidence="1" id="KW-0805">Transcription regulation</keyword>
<sequence>MMSSCYPPPSYLSLVSPHLEDGSVPVLLMEPLRGPRLLMEPLRGHGLLPFLSPVLPSPCGPLSVYECPLEPAFIQKRNERERQRVRCVNQGFARLRGHLPGRGSERRLSKVETLRAAIKYIQHLQGLVQREGGALPVGPSTST</sequence>
<dbReference type="InterPro" id="IPR036638">
    <property type="entry name" value="HLH_DNA-bd_sf"/>
</dbReference>
<dbReference type="Gene3D" id="4.10.280.10">
    <property type="entry name" value="Helix-loop-helix DNA-binding domain"/>
    <property type="match status" value="1"/>
</dbReference>
<name>A0AAN8AUR8_ELEMC</name>
<feature type="domain" description="BHLH" evidence="5">
    <location>
        <begin position="72"/>
        <end position="124"/>
    </location>
</feature>
<dbReference type="GO" id="GO:0060429">
    <property type="term" value="P:epithelium development"/>
    <property type="evidence" value="ECO:0007669"/>
    <property type="project" value="UniProtKB-ARBA"/>
</dbReference>
<keyword evidence="2" id="KW-0238">DNA-binding</keyword>
<evidence type="ECO:0000256" key="1">
    <source>
        <dbReference type="ARBA" id="ARBA00023015"/>
    </source>
</evidence>
<dbReference type="GO" id="GO:0005634">
    <property type="term" value="C:nucleus"/>
    <property type="evidence" value="ECO:0007669"/>
    <property type="project" value="UniProtKB-ARBA"/>
</dbReference>
<dbReference type="PANTHER" id="PTHR23349:SF108">
    <property type="entry name" value="BHLH DOMAIN-CONTAINING PROTEIN"/>
    <property type="match status" value="1"/>
</dbReference>
<proteinExistence type="predicted"/>
<evidence type="ECO:0000313" key="7">
    <source>
        <dbReference type="Proteomes" id="UP001346869"/>
    </source>
</evidence>
<evidence type="ECO:0000256" key="3">
    <source>
        <dbReference type="ARBA" id="ARBA00023163"/>
    </source>
</evidence>
<dbReference type="SUPFAM" id="SSF47459">
    <property type="entry name" value="HLH, helix-loop-helix DNA-binding domain"/>
    <property type="match status" value="1"/>
</dbReference>
<dbReference type="Proteomes" id="UP001346869">
    <property type="component" value="Unassembled WGS sequence"/>
</dbReference>
<dbReference type="SMART" id="SM00353">
    <property type="entry name" value="HLH"/>
    <property type="match status" value="1"/>
</dbReference>
<evidence type="ECO:0000313" key="6">
    <source>
        <dbReference type="EMBL" id="KAK5873178.1"/>
    </source>
</evidence>
<keyword evidence="7" id="KW-1185">Reference proteome</keyword>
<reference evidence="6 7" key="1">
    <citation type="journal article" date="2023" name="Genes (Basel)">
        <title>Chromosome-Level Genome Assembly and Circadian Gene Repertoire of the Patagonia Blennie Eleginops maclovinus-The Closest Ancestral Proxy of Antarctic Cryonotothenioids.</title>
        <authorList>
            <person name="Cheng C.C."/>
            <person name="Rivera-Colon A.G."/>
            <person name="Minhas B.F."/>
            <person name="Wilson L."/>
            <person name="Rayamajhi N."/>
            <person name="Vargas-Chacoff L."/>
            <person name="Catchen J.M."/>
        </authorList>
    </citation>
    <scope>NUCLEOTIDE SEQUENCE [LARGE SCALE GENOMIC DNA]</scope>
    <source>
        <strain evidence="6">JMC-PN-2008</strain>
    </source>
</reference>